<dbReference type="AlphaFoldDB" id="W4Q7R2"/>
<evidence type="ECO:0000313" key="2">
    <source>
        <dbReference type="EMBL" id="GAE28027.1"/>
    </source>
</evidence>
<feature type="coiled-coil region" evidence="1">
    <location>
        <begin position="40"/>
        <end position="84"/>
    </location>
</feature>
<sequence length="96" mass="11603">MNSVLEELIEAMNDRYNHYQTLYDHYEDAITLDKQLFEMLKDEELTMEILQEQIDEVNEAYEKVSDSKQQFNESTDAYNELKREFYSKAELNVQFD</sequence>
<protein>
    <submittedName>
        <fullName evidence="2">Uncharacterized protein</fullName>
    </submittedName>
</protein>
<comment type="caution">
    <text evidence="2">The sequence shown here is derived from an EMBL/GenBank/DDBJ whole genome shotgun (WGS) entry which is preliminary data.</text>
</comment>
<dbReference type="SUPFAM" id="SSF140423">
    <property type="entry name" value="MW0975(SA0943)-like"/>
    <property type="match status" value="1"/>
</dbReference>
<dbReference type="EMBL" id="BAUT01000077">
    <property type="protein sequence ID" value="GAE28027.1"/>
    <property type="molecule type" value="Genomic_DNA"/>
</dbReference>
<gene>
    <name evidence="2" type="ORF">JCM9140_4213</name>
</gene>
<dbReference type="STRING" id="1236970.JCM9140_4213"/>
<dbReference type="Pfam" id="PF10368">
    <property type="entry name" value="YkyA"/>
    <property type="match status" value="1"/>
</dbReference>
<proteinExistence type="predicted"/>
<reference evidence="2" key="1">
    <citation type="journal article" date="2014" name="Genome Announc.">
        <title>Draft Genome Sequences of Three Alkaliphilic Bacillus Strains, Bacillus wakoensis JCM 9140T, Bacillus akibai JCM 9157T, and Bacillus hemicellulosilyticus JCM 9152T.</title>
        <authorList>
            <person name="Yuki M."/>
            <person name="Oshima K."/>
            <person name="Suda W."/>
            <person name="Oshida Y."/>
            <person name="Kitamura K."/>
            <person name="Iida T."/>
            <person name="Hattori M."/>
            <person name="Ohkuma M."/>
        </authorList>
    </citation>
    <scope>NUCLEOTIDE SEQUENCE [LARGE SCALE GENOMIC DNA]</scope>
    <source>
        <strain evidence="2">JCM 9140</strain>
    </source>
</reference>
<keyword evidence="3" id="KW-1185">Reference proteome</keyword>
<name>W4Q7R2_9BACI</name>
<evidence type="ECO:0000313" key="3">
    <source>
        <dbReference type="Proteomes" id="UP000018890"/>
    </source>
</evidence>
<dbReference type="Gene3D" id="1.20.120.570">
    <property type="entry name" value="YkyA-like"/>
    <property type="match status" value="1"/>
</dbReference>
<evidence type="ECO:0000256" key="1">
    <source>
        <dbReference type="SAM" id="Coils"/>
    </source>
</evidence>
<accession>W4Q7R2</accession>
<keyword evidence="1" id="KW-0175">Coiled coil</keyword>
<dbReference type="InterPro" id="IPR036785">
    <property type="entry name" value="YkyA-like_sf"/>
</dbReference>
<dbReference type="Proteomes" id="UP000018890">
    <property type="component" value="Unassembled WGS sequence"/>
</dbReference>
<dbReference type="InterPro" id="IPR019454">
    <property type="entry name" value="Lipoprot_YkyA-like"/>
</dbReference>
<organism evidence="2 3">
    <name type="scientific">Halalkalibacter wakoensis JCM 9140</name>
    <dbReference type="NCBI Taxonomy" id="1236970"/>
    <lineage>
        <taxon>Bacteria</taxon>
        <taxon>Bacillati</taxon>
        <taxon>Bacillota</taxon>
        <taxon>Bacilli</taxon>
        <taxon>Bacillales</taxon>
        <taxon>Bacillaceae</taxon>
        <taxon>Halalkalibacter</taxon>
    </lineage>
</organism>